<dbReference type="SMART" id="SM00746">
    <property type="entry name" value="TRASH"/>
    <property type="match status" value="1"/>
</dbReference>
<dbReference type="Proteomes" id="UP001501425">
    <property type="component" value="Unassembled WGS sequence"/>
</dbReference>
<proteinExistence type="predicted"/>
<evidence type="ECO:0000256" key="3">
    <source>
        <dbReference type="ARBA" id="ARBA00023163"/>
    </source>
</evidence>
<dbReference type="Proteomes" id="UP001567571">
    <property type="component" value="Unassembled WGS sequence"/>
</dbReference>
<protein>
    <submittedName>
        <fullName evidence="5">AsnC family transcriptional regulator</fullName>
    </submittedName>
</protein>
<evidence type="ECO:0000256" key="1">
    <source>
        <dbReference type="ARBA" id="ARBA00023015"/>
    </source>
</evidence>
<dbReference type="Gene3D" id="1.10.10.10">
    <property type="entry name" value="Winged helix-like DNA-binding domain superfamily/Winged helix DNA-binding domain"/>
    <property type="match status" value="1"/>
</dbReference>
<dbReference type="InterPro" id="IPR000485">
    <property type="entry name" value="AsnC-type_HTH_dom"/>
</dbReference>
<reference evidence="5" key="2">
    <citation type="submission" date="2023-12" db="EMBL/GenBank/DDBJ databases">
        <authorList>
            <person name="Sun Q."/>
            <person name="Inoue M."/>
        </authorList>
    </citation>
    <scope>NUCLEOTIDE SEQUENCE</scope>
    <source>
        <strain evidence="5">JCM 14265</strain>
    </source>
</reference>
<evidence type="ECO:0000313" key="8">
    <source>
        <dbReference type="Proteomes" id="UP001567571"/>
    </source>
</evidence>
<dbReference type="Pfam" id="PF24273">
    <property type="entry name" value="TRASH_HVO_1752_C"/>
    <property type="match status" value="1"/>
</dbReference>
<evidence type="ECO:0000313" key="5">
    <source>
        <dbReference type="EMBL" id="GAA0536507.1"/>
    </source>
</evidence>
<sequence length="196" mass="21196">MRTLDETDREIIRLLMADARRPYSDIAERVDLSAPAVSDRVDRLREVGVIEGFTLRIDGDALSNGRTVLATLSVAPGDADRVHEAVASHERVEHAFLTADGEVTVSARVETGTARGLVDDAVGLDAVRELSVRPIDAHEWSPAVGDADLAVECVECGNTVTAEGESARVDGTLYHFCCGSCRENFEARFDRIEEGA</sequence>
<dbReference type="InterPro" id="IPR036388">
    <property type="entry name" value="WH-like_DNA-bd_sf"/>
</dbReference>
<reference evidence="5" key="1">
    <citation type="journal article" date="2014" name="Int. J. Syst. Evol. Microbiol.">
        <title>Complete genome sequence of Corynebacterium casei LMG S-19264T (=DSM 44701T), isolated from a smear-ripened cheese.</title>
        <authorList>
            <consortium name="US DOE Joint Genome Institute (JGI-PGF)"/>
            <person name="Walter F."/>
            <person name="Albersmeier A."/>
            <person name="Kalinowski J."/>
            <person name="Ruckert C."/>
        </authorList>
    </citation>
    <scope>NUCLEOTIDE SEQUENCE</scope>
    <source>
        <strain evidence="5">JCM 14265</strain>
    </source>
</reference>
<feature type="domain" description="HTH asnC-type" evidence="4">
    <location>
        <begin position="4"/>
        <end position="67"/>
    </location>
</feature>
<dbReference type="InterPro" id="IPR056526">
    <property type="entry name" value="TRASH_HVO_1752"/>
</dbReference>
<dbReference type="InterPro" id="IPR011017">
    <property type="entry name" value="TRASH_dom"/>
</dbReference>
<dbReference type="PRINTS" id="PR00033">
    <property type="entry name" value="HTHASNC"/>
</dbReference>
<dbReference type="Pfam" id="PF13404">
    <property type="entry name" value="HTH_AsnC-type"/>
    <property type="match status" value="1"/>
</dbReference>
<dbReference type="CDD" id="cd00090">
    <property type="entry name" value="HTH_ARSR"/>
    <property type="match status" value="1"/>
</dbReference>
<dbReference type="InterPro" id="IPR050684">
    <property type="entry name" value="HTH-Siroheme_Decarb"/>
</dbReference>
<dbReference type="InterPro" id="IPR036390">
    <property type="entry name" value="WH_DNA-bd_sf"/>
</dbReference>
<dbReference type="GO" id="GO:0043565">
    <property type="term" value="F:sequence-specific DNA binding"/>
    <property type="evidence" value="ECO:0007669"/>
    <property type="project" value="InterPro"/>
</dbReference>
<dbReference type="SMART" id="SM00344">
    <property type="entry name" value="HTH_ASNC"/>
    <property type="match status" value="1"/>
</dbReference>
<keyword evidence="1" id="KW-0805">Transcription regulation</keyword>
<dbReference type="SUPFAM" id="SSF46785">
    <property type="entry name" value="Winged helix' DNA-binding domain"/>
    <property type="match status" value="1"/>
</dbReference>
<gene>
    <name evidence="6" type="ORF">ABNG02_11930</name>
    <name evidence="5" type="ORF">GCM10008994_09500</name>
</gene>
<dbReference type="RefSeq" id="WP_343777096.1">
    <property type="nucleotide sequence ID" value="NZ_BAAADQ010000003.1"/>
</dbReference>
<dbReference type="EMBL" id="JBEDNW010000006">
    <property type="protein sequence ID" value="MEZ3168030.1"/>
    <property type="molecule type" value="Genomic_DNA"/>
</dbReference>
<dbReference type="PROSITE" id="PS50956">
    <property type="entry name" value="HTH_ASNC_2"/>
    <property type="match status" value="1"/>
</dbReference>
<evidence type="ECO:0000313" key="6">
    <source>
        <dbReference type="EMBL" id="MEZ3168030.1"/>
    </source>
</evidence>
<dbReference type="PANTHER" id="PTHR43413:SF4">
    <property type="entry name" value="HTH-TYPE TRANSCRIPTIONAL REGULATOR LYSM"/>
    <property type="match status" value="1"/>
</dbReference>
<dbReference type="AlphaFoldDB" id="A0AAV3SS66"/>
<name>A0AAV3SS66_9EURY</name>
<evidence type="ECO:0000259" key="4">
    <source>
        <dbReference type="PROSITE" id="PS50956"/>
    </source>
</evidence>
<dbReference type="InterPro" id="IPR019888">
    <property type="entry name" value="Tscrpt_reg_AsnC-like"/>
</dbReference>
<keyword evidence="8" id="KW-1185">Reference proteome</keyword>
<dbReference type="InterPro" id="IPR011991">
    <property type="entry name" value="ArsR-like_HTH"/>
</dbReference>
<dbReference type="EMBL" id="BAAADQ010000003">
    <property type="protein sequence ID" value="GAA0536507.1"/>
    <property type="molecule type" value="Genomic_DNA"/>
</dbReference>
<evidence type="ECO:0000313" key="7">
    <source>
        <dbReference type="Proteomes" id="UP001501425"/>
    </source>
</evidence>
<organism evidence="5 7">
    <name type="scientific">Halorubrum ejinorense</name>
    <dbReference type="NCBI Taxonomy" id="425309"/>
    <lineage>
        <taxon>Archaea</taxon>
        <taxon>Methanobacteriati</taxon>
        <taxon>Methanobacteriota</taxon>
        <taxon>Stenosarchaea group</taxon>
        <taxon>Halobacteria</taxon>
        <taxon>Halobacteriales</taxon>
        <taxon>Haloferacaceae</taxon>
        <taxon>Halorubrum</taxon>
    </lineage>
</organism>
<keyword evidence="3" id="KW-0804">Transcription</keyword>
<dbReference type="PANTHER" id="PTHR43413">
    <property type="entry name" value="TRANSCRIPTIONAL REGULATOR, ASNC FAMILY"/>
    <property type="match status" value="1"/>
</dbReference>
<accession>A0AAV3SS66</accession>
<comment type="caution">
    <text evidence="5">The sequence shown here is derived from an EMBL/GenBank/DDBJ whole genome shotgun (WGS) entry which is preliminary data.</text>
</comment>
<reference evidence="6 8" key="3">
    <citation type="submission" date="2024-06" db="EMBL/GenBank/DDBJ databases">
        <title>Halorubrum miltondacostae sp. nov., a potential PHA producer isolated from an inland solar saltern in Rio Maior, Portugal.</title>
        <authorList>
            <person name="Albuquerque L."/>
            <person name="Viver T."/>
            <person name="Barroso C."/>
            <person name="Claudino R."/>
            <person name="Galvan M."/>
            <person name="Simoes G."/>
            <person name="Lobo Da Cunha A."/>
            <person name="Egas C."/>
        </authorList>
    </citation>
    <scope>NUCLEOTIDE SEQUENCE [LARGE SCALE GENOMIC DNA]</scope>
    <source>
        <strain evidence="6 8">DSM 18646</strain>
    </source>
</reference>
<evidence type="ECO:0000256" key="2">
    <source>
        <dbReference type="ARBA" id="ARBA00023125"/>
    </source>
</evidence>
<keyword evidence="2" id="KW-0238">DNA-binding</keyword>